<proteinExistence type="predicted"/>
<dbReference type="HOGENOM" id="CLU_1173457_0_0_6"/>
<accession>R9B5L7</accession>
<reference evidence="2 4" key="2">
    <citation type="submission" date="2023-07" db="EMBL/GenBank/DDBJ databases">
        <title>A novel proteolytic Acinetobacter species.</title>
        <authorList>
            <person name="Nemec A."/>
            <person name="Radolfova-Krizova L."/>
        </authorList>
    </citation>
    <scope>NUCLEOTIDE SEQUENCE [LARGE SCALE GENOMIC DNA]</scope>
    <source>
        <strain evidence="2 4">NIPH 1865</strain>
    </source>
</reference>
<organism evidence="1 3">
    <name type="scientific">Acinetobacter genomosp. 15BJ</name>
    <dbReference type="NCBI Taxonomy" id="106651"/>
    <lineage>
        <taxon>Bacteria</taxon>
        <taxon>Pseudomonadati</taxon>
        <taxon>Pseudomonadota</taxon>
        <taxon>Gammaproteobacteria</taxon>
        <taxon>Moraxellales</taxon>
        <taxon>Moraxellaceae</taxon>
        <taxon>Acinetobacter</taxon>
    </lineage>
</organism>
<evidence type="ECO:0000313" key="2">
    <source>
        <dbReference type="EMBL" id="MDO3659122.1"/>
    </source>
</evidence>
<dbReference type="Proteomes" id="UP001168902">
    <property type="component" value="Unassembled WGS sequence"/>
</dbReference>
<comment type="caution">
    <text evidence="1">The sequence shown here is derived from an EMBL/GenBank/DDBJ whole genome shotgun (WGS) entry which is preliminary data.</text>
</comment>
<dbReference type="PATRIC" id="fig|1217699.3.peg.576"/>
<evidence type="ECO:0000313" key="3">
    <source>
        <dbReference type="Proteomes" id="UP000016203"/>
    </source>
</evidence>
<evidence type="ECO:0000313" key="1">
    <source>
        <dbReference type="EMBL" id="EOR09580.1"/>
    </source>
</evidence>
<sequence length="236" mass="27900">MEPEKIYAIRHLSYSYNDEYFSSYLYERWHQGHMAALFENKEAAIQEWKQLEYKFSHKVNFQNIIECSQQHDFYGKEKILAQMSVDELFNILNQLDNCVYAVFEYPKQLKQQVFFDIYQNEYRVCYGTTEYDIQENNFLQANFIENDHLLSAVSPSASSAIYRDIELVGSLADFSDSPLLLERLIQDHPDIKYNHSCLVIKPNALSSINPLLKNPIEMRYLTIEEIYQLEKSLNQA</sequence>
<dbReference type="RefSeq" id="WP_016162541.1">
    <property type="nucleotide sequence ID" value="NZ_JAKZGC010000019.1"/>
</dbReference>
<keyword evidence="4" id="KW-1185">Reference proteome</keyword>
<protein>
    <submittedName>
        <fullName evidence="1">Uncharacterized protein</fullName>
    </submittedName>
</protein>
<dbReference type="Proteomes" id="UP000016203">
    <property type="component" value="Unassembled WGS sequence"/>
</dbReference>
<dbReference type="EMBL" id="AQFL01000005">
    <property type="protein sequence ID" value="EOR09580.1"/>
    <property type="molecule type" value="Genomic_DNA"/>
</dbReference>
<dbReference type="EMBL" id="JAUMJH010000078">
    <property type="protein sequence ID" value="MDO3659122.1"/>
    <property type="molecule type" value="Genomic_DNA"/>
</dbReference>
<evidence type="ECO:0000313" key="4">
    <source>
        <dbReference type="Proteomes" id="UP001168902"/>
    </source>
</evidence>
<reference evidence="1 3" key="1">
    <citation type="submission" date="2013-03" db="EMBL/GenBank/DDBJ databases">
        <title>The Genome Sequence of Acinetobacter sp. CIP 110321.</title>
        <authorList>
            <consortium name="The Broad Institute Genome Sequencing Platform"/>
            <consortium name="The Broad Institute Genome Sequencing Center for Infectious Disease"/>
            <person name="Cerqueira G."/>
            <person name="Feldgarden M."/>
            <person name="Courvalin P."/>
            <person name="Perichon B."/>
            <person name="Grillot-Courvalin C."/>
            <person name="Clermont D."/>
            <person name="Rocha E."/>
            <person name="Yoon E.-J."/>
            <person name="Nemec A."/>
            <person name="Walker B."/>
            <person name="Young S.K."/>
            <person name="Zeng Q."/>
            <person name="Gargeya S."/>
            <person name="Fitzgerald M."/>
            <person name="Haas B."/>
            <person name="Abouelleil A."/>
            <person name="Alvarado L."/>
            <person name="Arachchi H.M."/>
            <person name="Berlin A.M."/>
            <person name="Chapman S.B."/>
            <person name="Dewar J."/>
            <person name="Goldberg J."/>
            <person name="Griggs A."/>
            <person name="Gujja S."/>
            <person name="Hansen M."/>
            <person name="Howarth C."/>
            <person name="Imamovic A."/>
            <person name="Larimer J."/>
            <person name="McCowan C."/>
            <person name="Murphy C."/>
            <person name="Neiman D."/>
            <person name="Pearson M."/>
            <person name="Priest M."/>
            <person name="Roberts A."/>
            <person name="Saif S."/>
            <person name="Shea T."/>
            <person name="Sisk P."/>
            <person name="Sykes S."/>
            <person name="Wortman J."/>
            <person name="Nusbaum C."/>
            <person name="Birren B."/>
        </authorList>
    </citation>
    <scope>NUCLEOTIDE SEQUENCE [LARGE SCALE GENOMIC DNA]</scope>
    <source>
        <strain evidence="1 3">CIP 110321</strain>
    </source>
</reference>
<dbReference type="AlphaFoldDB" id="R9B5L7"/>
<dbReference type="OrthoDB" id="6717493at2"/>
<gene>
    <name evidence="1" type="ORF">F896_00601</name>
    <name evidence="2" type="ORF">Q3V53_18465</name>
</gene>
<name>R9B5L7_9GAMM</name>